<protein>
    <submittedName>
        <fullName evidence="3">Uncharacterized protein</fullName>
    </submittedName>
</protein>
<dbReference type="PANTHER" id="PTHR36766:SF70">
    <property type="entry name" value="DISEASE RESISTANCE PROTEIN RGA4"/>
    <property type="match status" value="1"/>
</dbReference>
<dbReference type="HOGENOM" id="CLU_1621932_0_0_1"/>
<dbReference type="InParanoid" id="A0A061FYC6"/>
<dbReference type="GO" id="GO:0006952">
    <property type="term" value="P:defense response"/>
    <property type="evidence" value="ECO:0007669"/>
    <property type="project" value="UniProtKB-KW"/>
</dbReference>
<dbReference type="Gene3D" id="3.80.10.10">
    <property type="entry name" value="Ribonuclease Inhibitor"/>
    <property type="match status" value="1"/>
</dbReference>
<dbReference type="Gramene" id="EOY19799">
    <property type="protein sequence ID" value="EOY19799"/>
    <property type="gene ID" value="TCM_045140"/>
</dbReference>
<evidence type="ECO:0000256" key="1">
    <source>
        <dbReference type="ARBA" id="ARBA00022821"/>
    </source>
</evidence>
<proteinExistence type="predicted"/>
<reference evidence="3 4" key="1">
    <citation type="journal article" date="2013" name="Genome Biol.">
        <title>The genome sequence of the most widely cultivated cacao type and its use to identify candidate genes regulating pod color.</title>
        <authorList>
            <person name="Motamayor J.C."/>
            <person name="Mockaitis K."/>
            <person name="Schmutz J."/>
            <person name="Haiminen N."/>
            <person name="Iii D.L."/>
            <person name="Cornejo O."/>
            <person name="Findley S.D."/>
            <person name="Zheng P."/>
            <person name="Utro F."/>
            <person name="Royaert S."/>
            <person name="Saski C."/>
            <person name="Jenkins J."/>
            <person name="Podicheti R."/>
            <person name="Zhao M."/>
            <person name="Scheffler B.E."/>
            <person name="Stack J.C."/>
            <person name="Feltus F.A."/>
            <person name="Mustiga G.M."/>
            <person name="Amores F."/>
            <person name="Phillips W."/>
            <person name="Marelli J.P."/>
            <person name="May G.D."/>
            <person name="Shapiro H."/>
            <person name="Ma J."/>
            <person name="Bustamante C.D."/>
            <person name="Schnell R.J."/>
            <person name="Main D."/>
            <person name="Gilbert D."/>
            <person name="Parida L."/>
            <person name="Kuhn D.N."/>
        </authorList>
    </citation>
    <scope>NUCLEOTIDE SEQUENCE [LARGE SCALE GENOMIC DNA]</scope>
    <source>
        <strain evidence="4">cv. Matina 1-6</strain>
    </source>
</reference>
<dbReference type="PANTHER" id="PTHR36766">
    <property type="entry name" value="PLANT BROAD-SPECTRUM MILDEW RESISTANCE PROTEIN RPW8"/>
    <property type="match status" value="1"/>
</dbReference>
<dbReference type="EMBL" id="CM001888">
    <property type="protein sequence ID" value="EOY19799.1"/>
    <property type="molecule type" value="Genomic_DNA"/>
</dbReference>
<feature type="region of interest" description="Disordered" evidence="2">
    <location>
        <begin position="94"/>
        <end position="164"/>
    </location>
</feature>
<sequence>MMLPCSLTTLEICDFPKLEILSSNGFQNLTSLESLVVKDCPNLKSLPEKGKLSSLLMLDISRCAVLRERCEKDKGPEWSKIAHIPCFHYESDDASEYDDSGDGYYSEDAFGSDDDASEYYDSGDGSNSEDCDLGDDYNSEDDSGSDDYDSQDGASENNSAEQQN</sequence>
<name>A0A061FYC6_THECC</name>
<gene>
    <name evidence="3" type="ORF">TCM_045140</name>
</gene>
<dbReference type="AlphaFoldDB" id="A0A061FYC6"/>
<dbReference type="STRING" id="3641.A0A061FYC6"/>
<evidence type="ECO:0000313" key="4">
    <source>
        <dbReference type="Proteomes" id="UP000026915"/>
    </source>
</evidence>
<feature type="compositionally biased region" description="Acidic residues" evidence="2">
    <location>
        <begin position="127"/>
        <end position="150"/>
    </location>
</feature>
<dbReference type="InterPro" id="IPR032675">
    <property type="entry name" value="LRR_dom_sf"/>
</dbReference>
<evidence type="ECO:0000313" key="3">
    <source>
        <dbReference type="EMBL" id="EOY19799.1"/>
    </source>
</evidence>
<organism evidence="3 4">
    <name type="scientific">Theobroma cacao</name>
    <name type="common">Cacao</name>
    <name type="synonym">Cocoa</name>
    <dbReference type="NCBI Taxonomy" id="3641"/>
    <lineage>
        <taxon>Eukaryota</taxon>
        <taxon>Viridiplantae</taxon>
        <taxon>Streptophyta</taxon>
        <taxon>Embryophyta</taxon>
        <taxon>Tracheophyta</taxon>
        <taxon>Spermatophyta</taxon>
        <taxon>Magnoliopsida</taxon>
        <taxon>eudicotyledons</taxon>
        <taxon>Gunneridae</taxon>
        <taxon>Pentapetalae</taxon>
        <taxon>rosids</taxon>
        <taxon>malvids</taxon>
        <taxon>Malvales</taxon>
        <taxon>Malvaceae</taxon>
        <taxon>Byttnerioideae</taxon>
        <taxon>Theobroma</taxon>
    </lineage>
</organism>
<accession>A0A061FYC6</accession>
<evidence type="ECO:0000256" key="2">
    <source>
        <dbReference type="SAM" id="MobiDB-lite"/>
    </source>
</evidence>
<dbReference type="Proteomes" id="UP000026915">
    <property type="component" value="Chromosome 10"/>
</dbReference>
<dbReference type="eggNOG" id="ENOG502SCH9">
    <property type="taxonomic scope" value="Eukaryota"/>
</dbReference>
<dbReference type="SUPFAM" id="SSF52058">
    <property type="entry name" value="L domain-like"/>
    <property type="match status" value="1"/>
</dbReference>
<keyword evidence="1" id="KW-0611">Plant defense</keyword>
<keyword evidence="4" id="KW-1185">Reference proteome</keyword>